<protein>
    <submittedName>
        <fullName evidence="1">Uncharacterized protein</fullName>
    </submittedName>
</protein>
<reference evidence="1" key="1">
    <citation type="journal article" date="2021" name="Proc. Natl. Acad. Sci. U.S.A.">
        <title>A Catalog of Tens of Thousands of Viruses from Human Metagenomes Reveals Hidden Associations with Chronic Diseases.</title>
        <authorList>
            <person name="Tisza M.J."/>
            <person name="Buck C.B."/>
        </authorList>
    </citation>
    <scope>NUCLEOTIDE SEQUENCE</scope>
    <source>
        <strain evidence="1">Ct8NQ14</strain>
    </source>
</reference>
<sequence length="107" mass="12218">MARPLSQEKKREKTKESLKNALLSNKMSEKFLEDKVEEYMSFYDDLLYINQTLTTLKKDGNCTLKNYTDATAEKRRISAEMRSILSFLGLKPSDVVLSSGAADDEEL</sequence>
<proteinExistence type="predicted"/>
<accession>A0A8S5PPM2</accession>
<evidence type="ECO:0000313" key="1">
    <source>
        <dbReference type="EMBL" id="DAE08148.1"/>
    </source>
</evidence>
<name>A0A8S5PPM2_9CAUD</name>
<dbReference type="EMBL" id="BK015464">
    <property type="protein sequence ID" value="DAE08148.1"/>
    <property type="molecule type" value="Genomic_DNA"/>
</dbReference>
<organism evidence="1">
    <name type="scientific">Siphoviridae sp. ct8NQ14</name>
    <dbReference type="NCBI Taxonomy" id="2825363"/>
    <lineage>
        <taxon>Viruses</taxon>
        <taxon>Duplodnaviria</taxon>
        <taxon>Heunggongvirae</taxon>
        <taxon>Uroviricota</taxon>
        <taxon>Caudoviricetes</taxon>
    </lineage>
</organism>